<sequence length="476" mass="53643">MTSPLTNDIHSLPTETLSDIFRFAVAAVTPKFWQLTSAPLLQTELERVANAPLLILSRVCSRWHDIAINNPTFWSDVEINGVSGRTPSALEKTIRLLSARLERSHDAPLSVSLTCEDSQPPHTRIFHLLAQHSHRWENVCVVCSLEGLDTSVLRGRLLLLKKLELNIPSETVDFFGIAPRLDNLCITAPLLHSESFGLILRRKQLRSFGCVVMFRREFQDAISLLPKLPAATDFYLTIDLDRRIFQPHWTMPLRLPSITAPISTFACRTVAKFHPHHLSLALDQIFASLTLPKLRQVLLGCSVYPQLVLEWPHTQFLALCERSDLGCCLKTLRIAEVRIAERDLLEILSVLKALEHLEVGDAPGNVGESNDCELVLITDSFLRAMTWAPAQDCLVQRLSYFACVSRLVFTHSLVVDFVTSRLARLPDSPIRFHVCIHPLPESDACLDSAAHTRLWELVAGNKQFVYQSGEEYVQIQ</sequence>
<keyword evidence="3" id="KW-1185">Reference proteome</keyword>
<proteinExistence type="predicted"/>
<reference evidence="2" key="1">
    <citation type="submission" date="2023-03" db="EMBL/GenBank/DDBJ databases">
        <title>Massive genome expansion in bonnet fungi (Mycena s.s.) driven by repeated elements and novel gene families across ecological guilds.</title>
        <authorList>
            <consortium name="Lawrence Berkeley National Laboratory"/>
            <person name="Harder C.B."/>
            <person name="Miyauchi S."/>
            <person name="Viragh M."/>
            <person name="Kuo A."/>
            <person name="Thoen E."/>
            <person name="Andreopoulos B."/>
            <person name="Lu D."/>
            <person name="Skrede I."/>
            <person name="Drula E."/>
            <person name="Henrissat B."/>
            <person name="Morin E."/>
            <person name="Kohler A."/>
            <person name="Barry K."/>
            <person name="LaButti K."/>
            <person name="Morin E."/>
            <person name="Salamov A."/>
            <person name="Lipzen A."/>
            <person name="Mereny Z."/>
            <person name="Hegedus B."/>
            <person name="Baldrian P."/>
            <person name="Stursova M."/>
            <person name="Weitz H."/>
            <person name="Taylor A."/>
            <person name="Grigoriev I.V."/>
            <person name="Nagy L.G."/>
            <person name="Martin F."/>
            <person name="Kauserud H."/>
        </authorList>
    </citation>
    <scope>NUCLEOTIDE SEQUENCE</scope>
    <source>
        <strain evidence="2">CBHHK188m</strain>
    </source>
</reference>
<organism evidence="2 3">
    <name type="scientific">Mycena maculata</name>
    <dbReference type="NCBI Taxonomy" id="230809"/>
    <lineage>
        <taxon>Eukaryota</taxon>
        <taxon>Fungi</taxon>
        <taxon>Dikarya</taxon>
        <taxon>Basidiomycota</taxon>
        <taxon>Agaricomycotina</taxon>
        <taxon>Agaricomycetes</taxon>
        <taxon>Agaricomycetidae</taxon>
        <taxon>Agaricales</taxon>
        <taxon>Marasmiineae</taxon>
        <taxon>Mycenaceae</taxon>
        <taxon>Mycena</taxon>
    </lineage>
</organism>
<evidence type="ECO:0000313" key="3">
    <source>
        <dbReference type="Proteomes" id="UP001215280"/>
    </source>
</evidence>
<evidence type="ECO:0000313" key="2">
    <source>
        <dbReference type="EMBL" id="KAJ7735548.1"/>
    </source>
</evidence>
<accession>A0AAD7I5G7</accession>
<dbReference type="Proteomes" id="UP001215280">
    <property type="component" value="Unassembled WGS sequence"/>
</dbReference>
<comment type="caution">
    <text evidence="2">The sequence shown here is derived from an EMBL/GenBank/DDBJ whole genome shotgun (WGS) entry which is preliminary data.</text>
</comment>
<evidence type="ECO:0000259" key="1">
    <source>
        <dbReference type="Pfam" id="PF12937"/>
    </source>
</evidence>
<dbReference type="AlphaFoldDB" id="A0AAD7I5G7"/>
<dbReference type="Gene3D" id="1.20.1280.50">
    <property type="match status" value="1"/>
</dbReference>
<dbReference type="InterPro" id="IPR001810">
    <property type="entry name" value="F-box_dom"/>
</dbReference>
<feature type="domain" description="F-box" evidence="1">
    <location>
        <begin position="9"/>
        <end position="77"/>
    </location>
</feature>
<protein>
    <recommendedName>
        <fullName evidence="1">F-box domain-containing protein</fullName>
    </recommendedName>
</protein>
<gene>
    <name evidence="2" type="ORF">DFH07DRAFT_987304</name>
</gene>
<name>A0AAD7I5G7_9AGAR</name>
<dbReference type="EMBL" id="JARJLG010000154">
    <property type="protein sequence ID" value="KAJ7735548.1"/>
    <property type="molecule type" value="Genomic_DNA"/>
</dbReference>
<dbReference type="Pfam" id="PF12937">
    <property type="entry name" value="F-box-like"/>
    <property type="match status" value="1"/>
</dbReference>